<evidence type="ECO:0000256" key="5">
    <source>
        <dbReference type="PIRSR" id="PIRSR037599-3"/>
    </source>
</evidence>
<dbReference type="InterPro" id="IPR020084">
    <property type="entry name" value="NUDIX_hydrolase_CS"/>
</dbReference>
<dbReference type="PROSITE" id="PS51462">
    <property type="entry name" value="NUDIX"/>
    <property type="match status" value="1"/>
</dbReference>
<keyword evidence="1 5" id="KW-0479">Metal-binding</keyword>
<keyword evidence="2 8" id="KW-0378">Hydrolase</keyword>
<protein>
    <submittedName>
        <fullName evidence="8">GDP-mannose mannosyl hydrolase</fullName>
    </submittedName>
</protein>
<evidence type="ECO:0000256" key="2">
    <source>
        <dbReference type="ARBA" id="ARBA00022801"/>
    </source>
</evidence>
<dbReference type="AlphaFoldDB" id="A0A2T3JPK6"/>
<dbReference type="Pfam" id="PF00293">
    <property type="entry name" value="NUDIX"/>
    <property type="match status" value="1"/>
</dbReference>
<feature type="site" description="Critical for catalysis" evidence="4">
    <location>
        <position position="125"/>
    </location>
</feature>
<dbReference type="SUPFAM" id="SSF55811">
    <property type="entry name" value="Nudix"/>
    <property type="match status" value="1"/>
</dbReference>
<dbReference type="CDD" id="cd03430">
    <property type="entry name" value="NUDIX_GDPMH_NudD"/>
    <property type="match status" value="1"/>
</dbReference>
<feature type="short sequence motif" description="Nudix box" evidence="6">
    <location>
        <begin position="52"/>
        <end position="73"/>
    </location>
</feature>
<dbReference type="GO" id="GO:0046872">
    <property type="term" value="F:metal ion binding"/>
    <property type="evidence" value="ECO:0007669"/>
    <property type="project" value="UniProtKB-KW"/>
</dbReference>
<organism evidence="8 9">
    <name type="scientific">Photobacterium frigidiphilum</name>
    <dbReference type="NCBI Taxonomy" id="264736"/>
    <lineage>
        <taxon>Bacteria</taxon>
        <taxon>Pseudomonadati</taxon>
        <taxon>Pseudomonadota</taxon>
        <taxon>Gammaproteobacteria</taxon>
        <taxon>Vibrionales</taxon>
        <taxon>Vibrionaceae</taxon>
        <taxon>Photobacterium</taxon>
    </lineage>
</organism>
<dbReference type="InterPro" id="IPR033715">
    <property type="entry name" value="GDPMH"/>
</dbReference>
<reference evidence="8 9" key="1">
    <citation type="submission" date="2018-01" db="EMBL/GenBank/DDBJ databases">
        <title>Whole genome sequencing of Histamine producing bacteria.</title>
        <authorList>
            <person name="Butler K."/>
        </authorList>
    </citation>
    <scope>NUCLEOTIDE SEQUENCE [LARGE SCALE GENOMIC DNA]</scope>
    <source>
        <strain evidence="8 9">JCM 12947</strain>
    </source>
</reference>
<dbReference type="Gene3D" id="3.90.79.10">
    <property type="entry name" value="Nucleoside Triphosphate Pyrophosphohydrolase"/>
    <property type="match status" value="1"/>
</dbReference>
<gene>
    <name evidence="8" type="ORF">C9J12_02950</name>
</gene>
<keyword evidence="3 5" id="KW-0460">Magnesium</keyword>
<dbReference type="PIRSF" id="PIRSF037599">
    <property type="entry name" value="GDPMH"/>
    <property type="match status" value="1"/>
</dbReference>
<dbReference type="PROSITE" id="PS00893">
    <property type="entry name" value="NUDIX_BOX"/>
    <property type="match status" value="1"/>
</dbReference>
<evidence type="ECO:0000256" key="1">
    <source>
        <dbReference type="ARBA" id="ARBA00022723"/>
    </source>
</evidence>
<feature type="binding site" evidence="5">
    <location>
        <position position="124"/>
    </location>
    <ligand>
        <name>Mg(2+)</name>
        <dbReference type="ChEBI" id="CHEBI:18420"/>
    </ligand>
</feature>
<evidence type="ECO:0000313" key="8">
    <source>
        <dbReference type="EMBL" id="PSU50940.1"/>
    </source>
</evidence>
<dbReference type="PANTHER" id="PTHR43046:SF12">
    <property type="entry name" value="GDP-MANNOSE MANNOSYL HYDROLASE"/>
    <property type="match status" value="1"/>
</dbReference>
<evidence type="ECO:0000256" key="6">
    <source>
        <dbReference type="PIRSR" id="PIRSR037599-4"/>
    </source>
</evidence>
<feature type="domain" description="Nudix hydrolase" evidence="7">
    <location>
        <begin position="15"/>
        <end position="155"/>
    </location>
</feature>
<accession>A0A2T3JPK6</accession>
<dbReference type="GO" id="GO:0008727">
    <property type="term" value="F:GDP-mannose mannosyl hydrolase activity"/>
    <property type="evidence" value="ECO:0007669"/>
    <property type="project" value="InterPro"/>
</dbReference>
<dbReference type="PANTHER" id="PTHR43046">
    <property type="entry name" value="GDP-MANNOSE MANNOSYL HYDROLASE"/>
    <property type="match status" value="1"/>
</dbReference>
<evidence type="ECO:0000256" key="3">
    <source>
        <dbReference type="ARBA" id="ARBA00022842"/>
    </source>
</evidence>
<dbReference type="OrthoDB" id="542521at2"/>
<sequence length="155" mass="17790">MTQRLELALFKTVVANTPLISIDLVVCNTQGQVLLGQRLNRPAKGDWFVPGGRICKDESMAMAFSRLVSEELGLARTIQDAQFIGPFEHFYSDNFSGVDFSTHYVVLGYRLQVDIDLDSLPQEQHHHYRWFEVSELLASDEVHVHTKWYFMNGNQ</sequence>
<feature type="binding site" evidence="5">
    <location>
        <position position="51"/>
    </location>
    <ligand>
        <name>Mg(2+)</name>
        <dbReference type="ChEBI" id="CHEBI:18420"/>
    </ligand>
</feature>
<feature type="binding site" evidence="5">
    <location>
        <position position="71"/>
    </location>
    <ligand>
        <name>Mg(2+)</name>
        <dbReference type="ChEBI" id="CHEBI:18420"/>
    </ligand>
</feature>
<evidence type="ECO:0000259" key="7">
    <source>
        <dbReference type="PROSITE" id="PS51462"/>
    </source>
</evidence>
<evidence type="ECO:0000313" key="9">
    <source>
        <dbReference type="Proteomes" id="UP000240987"/>
    </source>
</evidence>
<dbReference type="InterPro" id="IPR000086">
    <property type="entry name" value="NUDIX_hydrolase_dom"/>
</dbReference>
<evidence type="ECO:0000256" key="4">
    <source>
        <dbReference type="PIRSR" id="PIRSR037599-1"/>
    </source>
</evidence>
<name>A0A2T3JPK6_9GAMM</name>
<comment type="cofactor">
    <cofactor evidence="5">
        <name>Mg(2+)</name>
        <dbReference type="ChEBI" id="CHEBI:18420"/>
    </cofactor>
    <text evidence="5">Binds 1 Mg(2+) ion per subunit.</text>
</comment>
<dbReference type="Proteomes" id="UP000240987">
    <property type="component" value="Unassembled WGS sequence"/>
</dbReference>
<dbReference type="InterPro" id="IPR015797">
    <property type="entry name" value="NUDIX_hydrolase-like_dom_sf"/>
</dbReference>
<proteinExistence type="predicted"/>
<dbReference type="NCBIfam" id="NF011963">
    <property type="entry name" value="PRK15434.1"/>
    <property type="match status" value="1"/>
</dbReference>
<dbReference type="RefSeq" id="WP_107241341.1">
    <property type="nucleotide sequence ID" value="NZ_PYMJ01000002.1"/>
</dbReference>
<comment type="caution">
    <text evidence="8">The sequence shown here is derived from an EMBL/GenBank/DDBJ whole genome shotgun (WGS) entry which is preliminary data.</text>
</comment>
<keyword evidence="9" id="KW-1185">Reference proteome</keyword>
<dbReference type="EMBL" id="PYMJ01000002">
    <property type="protein sequence ID" value="PSU50940.1"/>
    <property type="molecule type" value="Genomic_DNA"/>
</dbReference>